<feature type="region of interest" description="Disordered" evidence="7">
    <location>
        <begin position="553"/>
        <end position="575"/>
    </location>
</feature>
<feature type="transmembrane region" description="Helical" evidence="8">
    <location>
        <begin position="270"/>
        <end position="287"/>
    </location>
</feature>
<accession>W7EKC1</accession>
<dbReference type="PANTHER" id="PTHR23501:SF187">
    <property type="entry name" value="MAJOR FACILITATOR SUPERFAMILY (MFS) PROFILE DOMAIN-CONTAINING PROTEIN"/>
    <property type="match status" value="1"/>
</dbReference>
<feature type="transmembrane region" description="Helical" evidence="8">
    <location>
        <begin position="374"/>
        <end position="391"/>
    </location>
</feature>
<dbReference type="PANTHER" id="PTHR23501">
    <property type="entry name" value="MAJOR FACILITATOR SUPERFAMILY"/>
    <property type="match status" value="1"/>
</dbReference>
<evidence type="ECO:0000256" key="3">
    <source>
        <dbReference type="ARBA" id="ARBA00022692"/>
    </source>
</evidence>
<dbReference type="EMBL" id="KI968762">
    <property type="protein sequence ID" value="EUN24722.1"/>
    <property type="molecule type" value="Genomic_DNA"/>
</dbReference>
<dbReference type="PRINTS" id="PR01036">
    <property type="entry name" value="TCRTETB"/>
</dbReference>
<feature type="transmembrane region" description="Helical" evidence="8">
    <location>
        <begin position="433"/>
        <end position="459"/>
    </location>
</feature>
<dbReference type="AlphaFoldDB" id="W7EKC1"/>
<feature type="transmembrane region" description="Helical" evidence="8">
    <location>
        <begin position="403"/>
        <end position="421"/>
    </location>
</feature>
<evidence type="ECO:0000256" key="8">
    <source>
        <dbReference type="SAM" id="Phobius"/>
    </source>
</evidence>
<dbReference type="InterPro" id="IPR036259">
    <property type="entry name" value="MFS_trans_sf"/>
</dbReference>
<feature type="transmembrane region" description="Helical" evidence="8">
    <location>
        <begin position="200"/>
        <end position="225"/>
    </location>
</feature>
<evidence type="ECO:0000313" key="10">
    <source>
        <dbReference type="EMBL" id="EUN24722.1"/>
    </source>
</evidence>
<keyword evidence="6" id="KW-0325">Glycoprotein</keyword>
<evidence type="ECO:0000256" key="4">
    <source>
        <dbReference type="ARBA" id="ARBA00022989"/>
    </source>
</evidence>
<dbReference type="CDD" id="cd17502">
    <property type="entry name" value="MFS_Azr1_MDR_like"/>
    <property type="match status" value="1"/>
</dbReference>
<organism evidence="10 11">
    <name type="scientific">Bipolaris victoriae (strain FI3)</name>
    <name type="common">Victoria blight of oats agent</name>
    <name type="synonym">Cochliobolus victoriae</name>
    <dbReference type="NCBI Taxonomy" id="930091"/>
    <lineage>
        <taxon>Eukaryota</taxon>
        <taxon>Fungi</taxon>
        <taxon>Dikarya</taxon>
        <taxon>Ascomycota</taxon>
        <taxon>Pezizomycotina</taxon>
        <taxon>Dothideomycetes</taxon>
        <taxon>Pleosporomycetidae</taxon>
        <taxon>Pleosporales</taxon>
        <taxon>Pleosporineae</taxon>
        <taxon>Pleosporaceae</taxon>
        <taxon>Bipolaris</taxon>
    </lineage>
</organism>
<dbReference type="OrthoDB" id="10021397at2759"/>
<feature type="transmembrane region" description="Helical" evidence="8">
    <location>
        <begin position="308"/>
        <end position="327"/>
    </location>
</feature>
<sequence length="575" mass="61807">MSQPMAGVAKVEAPSATNSAAKLAGNGPPFPPQIAQPAAKGWRFWAIFPPLSIATFLVGLDSTVTSSALPLITSDLKSGDNYVWIINGYLLTSTAFLPLWGQLSQVLGRRWPTMAAVAIFVLGSGISGGATSTAMLIAGRLVQGLGGAGITAMTQLIISDLVSLRERGKYIGVIYAVFGLGTAVGPPIGGAIAQYSNWKWVFWINLPVGGVTLLMQLFFLQIVFVKRLKFKEKVRQIDWIGNSVLVASVVSILIALSWANTRYAWSEYQIIVPLVLGFIGMGLFFLYESSKFCVQPTIPPRMFLNRTSALGLVCTFIQSMLTMWRVYFLPVYFQAVVLVSISRSGVLLLPTILIGVPAAIVSGQVLAKYGKYKPIHIFGFAVATLASGLYIDFDAKSSLAKIVIYQIIAGIGGGCLLTTMLPSVQAANPPKDVAAATSTWAFMRALGNVWGIAIPAAIFNNQMNARVGSISDPKVRGFLSGGDAYTHVSAAFIKSLPLDLQNEVVNAYQGALRVIWEVCLAFNVLGFLLVFPEKEIKLRTTVTSDHKLKEKAKKVDMEAKSGGLTEKQGSSSFNS</sequence>
<comment type="subcellular location">
    <subcellularLocation>
        <location evidence="1">Membrane</location>
        <topology evidence="1">Multi-pass membrane protein</topology>
    </subcellularLocation>
</comment>
<dbReference type="HOGENOM" id="CLU_000960_22_0_1"/>
<dbReference type="InterPro" id="IPR011701">
    <property type="entry name" value="MFS"/>
</dbReference>
<evidence type="ECO:0000256" key="2">
    <source>
        <dbReference type="ARBA" id="ARBA00022448"/>
    </source>
</evidence>
<dbReference type="SUPFAM" id="SSF103473">
    <property type="entry name" value="MFS general substrate transporter"/>
    <property type="match status" value="1"/>
</dbReference>
<evidence type="ECO:0000256" key="7">
    <source>
        <dbReference type="SAM" id="MobiDB-lite"/>
    </source>
</evidence>
<feature type="transmembrane region" description="Helical" evidence="8">
    <location>
        <begin position="137"/>
        <end position="158"/>
    </location>
</feature>
<proteinExistence type="predicted"/>
<keyword evidence="2" id="KW-0813">Transport</keyword>
<feature type="transmembrane region" description="Helical" evidence="8">
    <location>
        <begin position="347"/>
        <end position="367"/>
    </location>
</feature>
<feature type="transmembrane region" description="Helical" evidence="8">
    <location>
        <begin position="237"/>
        <end position="258"/>
    </location>
</feature>
<name>W7EKC1_BIPV3</name>
<dbReference type="GO" id="GO:0022857">
    <property type="term" value="F:transmembrane transporter activity"/>
    <property type="evidence" value="ECO:0007669"/>
    <property type="project" value="InterPro"/>
</dbReference>
<keyword evidence="5 8" id="KW-0472">Membrane</keyword>
<dbReference type="Gene3D" id="1.20.1720.10">
    <property type="entry name" value="Multidrug resistance protein D"/>
    <property type="match status" value="1"/>
</dbReference>
<gene>
    <name evidence="10" type="ORF">COCVIDRAFT_39738</name>
</gene>
<dbReference type="GO" id="GO:0005886">
    <property type="term" value="C:plasma membrane"/>
    <property type="evidence" value="ECO:0007669"/>
    <property type="project" value="TreeGrafter"/>
</dbReference>
<protein>
    <recommendedName>
        <fullName evidence="9">Major facilitator superfamily (MFS) profile domain-containing protein</fullName>
    </recommendedName>
</protein>
<feature type="transmembrane region" description="Helical" evidence="8">
    <location>
        <begin position="82"/>
        <end position="101"/>
    </location>
</feature>
<evidence type="ECO:0000256" key="5">
    <source>
        <dbReference type="ARBA" id="ARBA00023136"/>
    </source>
</evidence>
<evidence type="ECO:0000256" key="6">
    <source>
        <dbReference type="ARBA" id="ARBA00023180"/>
    </source>
</evidence>
<keyword evidence="11" id="KW-1185">Reference proteome</keyword>
<dbReference type="Gene3D" id="1.20.1250.20">
    <property type="entry name" value="MFS general substrate transporter like domains"/>
    <property type="match status" value="1"/>
</dbReference>
<evidence type="ECO:0000259" key="9">
    <source>
        <dbReference type="PROSITE" id="PS50850"/>
    </source>
</evidence>
<feature type="transmembrane region" description="Helical" evidence="8">
    <location>
        <begin position="514"/>
        <end position="531"/>
    </location>
</feature>
<feature type="transmembrane region" description="Helical" evidence="8">
    <location>
        <begin position="113"/>
        <end position="131"/>
    </location>
</feature>
<dbReference type="RefSeq" id="XP_014554303.1">
    <property type="nucleotide sequence ID" value="XM_014698817.1"/>
</dbReference>
<feature type="transmembrane region" description="Helical" evidence="8">
    <location>
        <begin position="170"/>
        <end position="188"/>
    </location>
</feature>
<evidence type="ECO:0000256" key="1">
    <source>
        <dbReference type="ARBA" id="ARBA00004141"/>
    </source>
</evidence>
<dbReference type="Proteomes" id="UP000054337">
    <property type="component" value="Unassembled WGS sequence"/>
</dbReference>
<dbReference type="InterPro" id="IPR020846">
    <property type="entry name" value="MFS_dom"/>
</dbReference>
<dbReference type="PROSITE" id="PS50850">
    <property type="entry name" value="MFS"/>
    <property type="match status" value="1"/>
</dbReference>
<keyword evidence="4 8" id="KW-1133">Transmembrane helix</keyword>
<dbReference type="Pfam" id="PF07690">
    <property type="entry name" value="MFS_1"/>
    <property type="match status" value="1"/>
</dbReference>
<reference evidence="10 11" key="1">
    <citation type="journal article" date="2013" name="PLoS Genet.">
        <title>Comparative genome structure, secondary metabolite, and effector coding capacity across Cochliobolus pathogens.</title>
        <authorList>
            <person name="Condon B.J."/>
            <person name="Leng Y."/>
            <person name="Wu D."/>
            <person name="Bushley K.E."/>
            <person name="Ohm R.A."/>
            <person name="Otillar R."/>
            <person name="Martin J."/>
            <person name="Schackwitz W."/>
            <person name="Grimwood J."/>
            <person name="MohdZainudin N."/>
            <person name="Xue C."/>
            <person name="Wang R."/>
            <person name="Manning V.A."/>
            <person name="Dhillon B."/>
            <person name="Tu Z.J."/>
            <person name="Steffenson B.J."/>
            <person name="Salamov A."/>
            <person name="Sun H."/>
            <person name="Lowry S."/>
            <person name="LaButti K."/>
            <person name="Han J."/>
            <person name="Copeland A."/>
            <person name="Lindquist E."/>
            <person name="Barry K."/>
            <person name="Schmutz J."/>
            <person name="Baker S.E."/>
            <person name="Ciuffetti L.M."/>
            <person name="Grigoriev I.V."/>
            <person name="Zhong S."/>
            <person name="Turgeon B.G."/>
        </authorList>
    </citation>
    <scope>NUCLEOTIDE SEQUENCE [LARGE SCALE GENOMIC DNA]</scope>
    <source>
        <strain evidence="10 11">FI3</strain>
    </source>
</reference>
<evidence type="ECO:0000313" key="11">
    <source>
        <dbReference type="Proteomes" id="UP000054337"/>
    </source>
</evidence>
<keyword evidence="3 8" id="KW-0812">Transmembrane</keyword>
<feature type="transmembrane region" description="Helical" evidence="8">
    <location>
        <begin position="44"/>
        <end position="62"/>
    </location>
</feature>
<dbReference type="GeneID" id="26256734"/>
<feature type="domain" description="Major facilitator superfamily (MFS) profile" evidence="9">
    <location>
        <begin position="47"/>
        <end position="535"/>
    </location>
</feature>